<protein>
    <submittedName>
        <fullName evidence="1">Uncharacterized protein</fullName>
    </submittedName>
</protein>
<comment type="caution">
    <text evidence="1">The sequence shown here is derived from an EMBL/GenBank/DDBJ whole genome shotgun (WGS) entry which is preliminary data.</text>
</comment>
<dbReference type="Proteomes" id="UP001148629">
    <property type="component" value="Unassembled WGS sequence"/>
</dbReference>
<name>A0ACC1T0J1_9HYPO</name>
<reference evidence="1" key="1">
    <citation type="submission" date="2022-08" db="EMBL/GenBank/DDBJ databases">
        <title>Genome Sequence of Fusarium decemcellulare.</title>
        <authorList>
            <person name="Buettner E."/>
        </authorList>
    </citation>
    <scope>NUCLEOTIDE SEQUENCE</scope>
    <source>
        <strain evidence="1">Babe19</strain>
    </source>
</reference>
<evidence type="ECO:0000313" key="2">
    <source>
        <dbReference type="Proteomes" id="UP001148629"/>
    </source>
</evidence>
<organism evidence="1 2">
    <name type="scientific">Fusarium decemcellulare</name>
    <dbReference type="NCBI Taxonomy" id="57161"/>
    <lineage>
        <taxon>Eukaryota</taxon>
        <taxon>Fungi</taxon>
        <taxon>Dikarya</taxon>
        <taxon>Ascomycota</taxon>
        <taxon>Pezizomycotina</taxon>
        <taxon>Sordariomycetes</taxon>
        <taxon>Hypocreomycetidae</taxon>
        <taxon>Hypocreales</taxon>
        <taxon>Nectriaceae</taxon>
        <taxon>Fusarium</taxon>
        <taxon>Fusarium decemcellulare species complex</taxon>
    </lineage>
</organism>
<proteinExistence type="predicted"/>
<sequence length="108" mass="11386">MVLVTLSEEDTVNVEIVPWGRRVEVIGGDGYDTMTSIDASSPREGPGSGVGADLGGWNAMRGVHAQVDVAFSARAARPGFQGDVGCPMAVLTVHEGRKYRLLLLVFAA</sequence>
<gene>
    <name evidence="1" type="ORF">NM208_g170</name>
</gene>
<keyword evidence="2" id="KW-1185">Reference proteome</keyword>
<dbReference type="EMBL" id="JANRMS010000008">
    <property type="protein sequence ID" value="KAJ3550068.1"/>
    <property type="molecule type" value="Genomic_DNA"/>
</dbReference>
<accession>A0ACC1T0J1</accession>
<evidence type="ECO:0000313" key="1">
    <source>
        <dbReference type="EMBL" id="KAJ3550068.1"/>
    </source>
</evidence>